<dbReference type="FunFam" id="1.25.40.10:FF:000442">
    <property type="entry name" value="Pentatricopeptide repeat-containing protein At3g49710"/>
    <property type="match status" value="1"/>
</dbReference>
<dbReference type="Proteomes" id="UP000017836">
    <property type="component" value="Unassembled WGS sequence"/>
</dbReference>
<feature type="repeat" description="PPR" evidence="2">
    <location>
        <begin position="374"/>
        <end position="408"/>
    </location>
</feature>
<evidence type="ECO:0000256" key="2">
    <source>
        <dbReference type="PROSITE-ProRule" id="PRU00708"/>
    </source>
</evidence>
<name>W1NGI1_AMBTC</name>
<reference evidence="4" key="1">
    <citation type="journal article" date="2013" name="Science">
        <title>The Amborella genome and the evolution of flowering plants.</title>
        <authorList>
            <consortium name="Amborella Genome Project"/>
        </authorList>
    </citation>
    <scope>NUCLEOTIDE SEQUENCE [LARGE SCALE GENOMIC DNA]</scope>
</reference>
<proteinExistence type="predicted"/>
<dbReference type="eggNOG" id="KOG4197">
    <property type="taxonomic scope" value="Eukaryota"/>
</dbReference>
<sequence>MVNSNPFSPLVDHYASLLHSCLRTRNPTSPKSIHAHITKHGLHASAFLTNLLINLYSKCGSLSSSQKLFDEMLQKNTSSWNTIISAYAKAGDFDSAHHLFNKIPEWDSVSWTSLIVGHNKWGHHKEALRFFRDMIGAHVGPTHFTLTGAISACASMCELKPGRVVHSIAVRLGLGAFVEVANSLVNMYAKCGRLDMARAVFARMSLRSVSTWNAYIAALVQLGRLDEARALFESMPERNEISWNTIIAGLNQHGFDDEALGHFVSMQEEGFVPDGFTMASVLSSCASLGAVLEGRAVHGRMVRSGAFKSFDGPVGNALVAMYAKSGSIDMAQSVVREMGAHVDDIAITALFDGFVKYGDLEMAHELFKSMESPDVVAWTAMIVGYTQQGADEESLNLFKEMLSHGTEPNRYTFASVLSLCGTLSALDYGKQIHARVLRKSEEEVETEVEKASVSNSLVAMYARCGDVGAAKRVFEHACGRDGVTWTSMISALAQHGKGLEALRLFNEMLALGIAPDGVTYLGVLMACNHSGLVVEGLRHFTAMACACHVEPEASHCACVVDMLARAGLLREAEGFIIRMPYEPDVVVWGAMLASCKTYGDTARAKWASDKLLGIEPGHAGAYSALANLYSSRGLWATFMCLGPRI</sequence>
<protein>
    <recommendedName>
        <fullName evidence="5">Pentacotripeptide-repeat region of PRORP domain-containing protein</fullName>
    </recommendedName>
</protein>
<dbReference type="NCBIfam" id="TIGR00756">
    <property type="entry name" value="PPR"/>
    <property type="match status" value="8"/>
</dbReference>
<dbReference type="SUPFAM" id="SSF48452">
    <property type="entry name" value="TPR-like"/>
    <property type="match status" value="1"/>
</dbReference>
<dbReference type="GO" id="GO:0009451">
    <property type="term" value="P:RNA modification"/>
    <property type="evidence" value="ECO:0000318"/>
    <property type="project" value="GO_Central"/>
</dbReference>
<gene>
    <name evidence="3" type="ORF">AMTR_s00010p00221030</name>
</gene>
<evidence type="ECO:0000313" key="3">
    <source>
        <dbReference type="EMBL" id="ERM94260.1"/>
    </source>
</evidence>
<feature type="repeat" description="PPR" evidence="2">
    <location>
        <begin position="76"/>
        <end position="110"/>
    </location>
</feature>
<dbReference type="Pfam" id="PF13041">
    <property type="entry name" value="PPR_2"/>
    <property type="match status" value="2"/>
</dbReference>
<accession>W1NGI1</accession>
<dbReference type="InterPro" id="IPR046960">
    <property type="entry name" value="PPR_At4g14850-like_plant"/>
</dbReference>
<dbReference type="Pfam" id="PF01535">
    <property type="entry name" value="PPR"/>
    <property type="match status" value="9"/>
</dbReference>
<feature type="repeat" description="PPR" evidence="2">
    <location>
        <begin position="208"/>
        <end position="238"/>
    </location>
</feature>
<dbReference type="OMA" id="IYWFRDI"/>
<dbReference type="FunFam" id="1.25.40.10:FF:000090">
    <property type="entry name" value="Pentatricopeptide repeat-containing protein, chloroplastic"/>
    <property type="match status" value="1"/>
</dbReference>
<dbReference type="FunFam" id="1.25.40.10:FF:000393">
    <property type="entry name" value="Pentatricopeptide repeat-containing protein At1g20230"/>
    <property type="match status" value="1"/>
</dbReference>
<dbReference type="Gramene" id="ERM94260">
    <property type="protein sequence ID" value="ERM94260"/>
    <property type="gene ID" value="AMTR_s00010p00221030"/>
</dbReference>
<dbReference type="PANTHER" id="PTHR47926">
    <property type="entry name" value="PENTATRICOPEPTIDE REPEAT-CONTAINING PROTEIN"/>
    <property type="match status" value="1"/>
</dbReference>
<evidence type="ECO:0000313" key="4">
    <source>
        <dbReference type="Proteomes" id="UP000017836"/>
    </source>
</evidence>
<dbReference type="AlphaFoldDB" id="W1NGI1"/>
<dbReference type="PANTHER" id="PTHR47926:SF519">
    <property type="entry name" value="DYW DOMAIN-CONTAINING PROTEIN"/>
    <property type="match status" value="1"/>
</dbReference>
<dbReference type="InterPro" id="IPR002885">
    <property type="entry name" value="PPR_rpt"/>
</dbReference>
<dbReference type="InterPro" id="IPR011990">
    <property type="entry name" value="TPR-like_helical_dom_sf"/>
</dbReference>
<keyword evidence="1" id="KW-0677">Repeat</keyword>
<organism evidence="3 4">
    <name type="scientific">Amborella trichopoda</name>
    <dbReference type="NCBI Taxonomy" id="13333"/>
    <lineage>
        <taxon>Eukaryota</taxon>
        <taxon>Viridiplantae</taxon>
        <taxon>Streptophyta</taxon>
        <taxon>Embryophyta</taxon>
        <taxon>Tracheophyta</taxon>
        <taxon>Spermatophyta</taxon>
        <taxon>Magnoliopsida</taxon>
        <taxon>Amborellales</taxon>
        <taxon>Amborellaceae</taxon>
        <taxon>Amborella</taxon>
    </lineage>
</organism>
<evidence type="ECO:0008006" key="5">
    <source>
        <dbReference type="Google" id="ProtNLM"/>
    </source>
</evidence>
<dbReference type="HOGENOM" id="CLU_002706_0_1_1"/>
<evidence type="ECO:0000256" key="1">
    <source>
        <dbReference type="ARBA" id="ARBA00022737"/>
    </source>
</evidence>
<keyword evidence="4" id="KW-1185">Reference proteome</keyword>
<dbReference type="PROSITE" id="PS51375">
    <property type="entry name" value="PPR"/>
    <property type="match status" value="5"/>
</dbReference>
<feature type="repeat" description="PPR" evidence="2">
    <location>
        <begin position="239"/>
        <end position="273"/>
    </location>
</feature>
<feature type="repeat" description="PPR" evidence="2">
    <location>
        <begin position="481"/>
        <end position="515"/>
    </location>
</feature>
<dbReference type="GO" id="GO:0003723">
    <property type="term" value="F:RNA binding"/>
    <property type="evidence" value="ECO:0000318"/>
    <property type="project" value="GO_Central"/>
</dbReference>
<dbReference type="Gene3D" id="1.25.40.10">
    <property type="entry name" value="Tetratricopeptide repeat domain"/>
    <property type="match status" value="6"/>
</dbReference>
<dbReference type="EMBL" id="KI397513">
    <property type="protein sequence ID" value="ERM94260.1"/>
    <property type="molecule type" value="Genomic_DNA"/>
</dbReference>